<accession>A0A1I8HIU5</accession>
<feature type="repeat" description="ANK" evidence="3">
    <location>
        <begin position="72"/>
        <end position="97"/>
    </location>
</feature>
<keyword evidence="2 3" id="KW-0040">ANK repeat</keyword>
<feature type="repeat" description="ANK" evidence="3">
    <location>
        <begin position="141"/>
        <end position="173"/>
    </location>
</feature>
<dbReference type="SUPFAM" id="SSF48403">
    <property type="entry name" value="Ankyrin repeat"/>
    <property type="match status" value="1"/>
</dbReference>
<evidence type="ECO:0000313" key="6">
    <source>
        <dbReference type="WBParaSite" id="maker-uti_cns_0006281-snap-gene-0.6-mRNA-1"/>
    </source>
</evidence>
<feature type="domain" description="Mab-21-like HhH/H2TH-like" evidence="4">
    <location>
        <begin position="525"/>
        <end position="608"/>
    </location>
</feature>
<protein>
    <submittedName>
        <fullName evidence="6">ANK_REP_REGION domain-containing protein</fullName>
    </submittedName>
</protein>
<evidence type="ECO:0000313" key="5">
    <source>
        <dbReference type="Proteomes" id="UP000095280"/>
    </source>
</evidence>
<evidence type="ECO:0000259" key="4">
    <source>
        <dbReference type="Pfam" id="PF20266"/>
    </source>
</evidence>
<dbReference type="SMART" id="SM00248">
    <property type="entry name" value="ANK"/>
    <property type="match status" value="6"/>
</dbReference>
<evidence type="ECO:0000256" key="2">
    <source>
        <dbReference type="ARBA" id="ARBA00023043"/>
    </source>
</evidence>
<keyword evidence="5" id="KW-1185">Reference proteome</keyword>
<dbReference type="Gene3D" id="1.25.40.20">
    <property type="entry name" value="Ankyrin repeat-containing domain"/>
    <property type="match status" value="2"/>
</dbReference>
<feature type="repeat" description="ANK" evidence="3">
    <location>
        <begin position="39"/>
        <end position="71"/>
    </location>
</feature>
<dbReference type="Pfam" id="PF00023">
    <property type="entry name" value="Ank"/>
    <property type="match status" value="1"/>
</dbReference>
<dbReference type="PANTHER" id="PTHR24201">
    <property type="entry name" value="ANK_REP_REGION DOMAIN-CONTAINING PROTEIN"/>
    <property type="match status" value="1"/>
</dbReference>
<dbReference type="Pfam" id="PF12796">
    <property type="entry name" value="Ank_2"/>
    <property type="match status" value="2"/>
</dbReference>
<organism evidence="5 6">
    <name type="scientific">Macrostomum lignano</name>
    <dbReference type="NCBI Taxonomy" id="282301"/>
    <lineage>
        <taxon>Eukaryota</taxon>
        <taxon>Metazoa</taxon>
        <taxon>Spiralia</taxon>
        <taxon>Lophotrochozoa</taxon>
        <taxon>Platyhelminthes</taxon>
        <taxon>Rhabditophora</taxon>
        <taxon>Macrostomorpha</taxon>
        <taxon>Macrostomida</taxon>
        <taxon>Macrostomidae</taxon>
        <taxon>Macrostomum</taxon>
    </lineage>
</organism>
<dbReference type="InterPro" id="IPR036770">
    <property type="entry name" value="Ankyrin_rpt-contain_sf"/>
</dbReference>
<dbReference type="Proteomes" id="UP000095280">
    <property type="component" value="Unplaced"/>
</dbReference>
<evidence type="ECO:0000256" key="3">
    <source>
        <dbReference type="PROSITE-ProRule" id="PRU00023"/>
    </source>
</evidence>
<feature type="repeat" description="ANK" evidence="3">
    <location>
        <begin position="174"/>
        <end position="208"/>
    </location>
</feature>
<dbReference type="InterPro" id="IPR050776">
    <property type="entry name" value="Ank_Repeat/CDKN_Inhibitor"/>
</dbReference>
<dbReference type="Gene3D" id="1.10.1410.40">
    <property type="match status" value="1"/>
</dbReference>
<dbReference type="InterPro" id="IPR002110">
    <property type="entry name" value="Ankyrin_rpt"/>
</dbReference>
<dbReference type="PROSITE" id="PS50088">
    <property type="entry name" value="ANK_REPEAT"/>
    <property type="match status" value="5"/>
</dbReference>
<dbReference type="PRINTS" id="PR01415">
    <property type="entry name" value="ANKYRIN"/>
</dbReference>
<dbReference type="InterPro" id="IPR046906">
    <property type="entry name" value="Mab-21_HhH/H2TH-like"/>
</dbReference>
<evidence type="ECO:0000256" key="1">
    <source>
        <dbReference type="ARBA" id="ARBA00022737"/>
    </source>
</evidence>
<dbReference type="WBParaSite" id="maker-uti_cns_0006281-snap-gene-0.6-mRNA-1">
    <property type="protein sequence ID" value="maker-uti_cns_0006281-snap-gene-0.6-mRNA-1"/>
    <property type="gene ID" value="maker-uti_cns_0006281-snap-gene-0.6"/>
</dbReference>
<feature type="repeat" description="ANK" evidence="3">
    <location>
        <begin position="107"/>
        <end position="131"/>
    </location>
</feature>
<reference evidence="6" key="1">
    <citation type="submission" date="2016-11" db="UniProtKB">
        <authorList>
            <consortium name="WormBaseParasite"/>
        </authorList>
    </citation>
    <scope>IDENTIFICATION</scope>
</reference>
<dbReference type="AlphaFoldDB" id="A0A1I8HIU5"/>
<name>A0A1I8HIU5_9PLAT</name>
<dbReference type="Pfam" id="PF20266">
    <property type="entry name" value="Mab-21_C"/>
    <property type="match status" value="1"/>
</dbReference>
<dbReference type="PROSITE" id="PS50297">
    <property type="entry name" value="ANK_REP_REGION"/>
    <property type="match status" value="5"/>
</dbReference>
<proteinExistence type="predicted"/>
<sequence>MMKTNENQSLIEAVKRGNLKDTCQILRNQRCGIDCADESGKTALQWATKYGHVTIVWHLIKAGAQVDRQDLKGWTPLHEAASFGRSQCACLLMELGAANPNLRTAGEGNSPVHLAAEKGHSEVLRWLLSGGRANVNQQLTDGRSAAHKAARQGRWKSLELLLQAGADSNLRCHDGQTPLHLAALCNDNGRCVETLLCTGAADPNVLDNDGGFSPLHLAAACGRKSAVDHLLRACCHQPAAGGRQTRDKGVLSPAQLAAGFGQDEVLLQLIQDWNLKRSSAQDFLNFPKSFEEILNRIQDLLKADKSVSNPNRSSSTLSDEQLSLELHSAMRLAGFERRRAAAQAALSDALQEIVRGRWPGQRRSHIVGSYAEGWGNSLSGLDGVTDPDADIDLTVILDTQPQIHLEGCSCSKDAHEQTAQYENGHVLCSGFDSNPAGEFAASSIRPAVDIVRAQPCCSYPAIRVLQEGYNSHIRASVLSCLRLELTDSQCHLVTATPPGKTGLLRVSTSFLERILLRSLTTEQGQVFVLLKYLLKRVLSERAPGLKTYHAKTLIFYLLEETPEDEWQPNCLLSITKKGLEKLRESLKLNPSEPNQCMMQFFLKDAWLYLKKGHCGKDKIANALQDLIDQLPQLLLQFKANLRPTSDDEPFHFHPFLVIPESRPRPVQQLGSLQYHSLPDLVADVLQKLTQEACSQSLKASLLESINRIRDFAKTTQQCLLVLVCLKFDLMHQAQQLLRDVMNCKSNRSPILKDLEPATAQSVLTHLESSDSAWKFCLWFDSCPPNLDFLPDLLERTRRHFPSKMQLVQMRFLNFSALIRCLSLELGLADGKTARLWFEETLHCRNPDVQQLVVSMEFCPDRCLLAKLIVRHRDAICNLRVTRDKAMQLMRDDVS</sequence>
<keyword evidence="1" id="KW-0677">Repeat</keyword>